<evidence type="ECO:0000313" key="1">
    <source>
        <dbReference type="EMBL" id="PSB27201.1"/>
    </source>
</evidence>
<gene>
    <name evidence="1" type="ORF">C7B82_17160</name>
</gene>
<dbReference type="Proteomes" id="UP000239576">
    <property type="component" value="Unassembled WGS sequence"/>
</dbReference>
<dbReference type="EMBL" id="PVWK01000097">
    <property type="protein sequence ID" value="PSB27201.1"/>
    <property type="molecule type" value="Genomic_DNA"/>
</dbReference>
<sequence>MSLPEGILFPMPSFSCERSIDATAARLDSVTQGGTAFQTSSETGLLVSYQLSAISYQLSAISYQLSVF</sequence>
<proteinExistence type="predicted"/>
<reference evidence="2" key="1">
    <citation type="submission" date="2018-02" db="EMBL/GenBank/DDBJ databases">
        <authorList>
            <person name="Moore K."/>
            <person name="Momper L."/>
        </authorList>
    </citation>
    <scope>NUCLEOTIDE SEQUENCE [LARGE SCALE GENOMIC DNA]</scope>
    <source>
        <strain evidence="2">ULC18</strain>
    </source>
</reference>
<dbReference type="AlphaFoldDB" id="A0A2T1E3B2"/>
<reference evidence="1 2" key="2">
    <citation type="submission" date="2018-03" db="EMBL/GenBank/DDBJ databases">
        <title>The ancient ancestry and fast evolution of plastids.</title>
        <authorList>
            <person name="Moore K.R."/>
            <person name="Magnabosco C."/>
            <person name="Momper L."/>
            <person name="Gold D.A."/>
            <person name="Bosak T."/>
            <person name="Fournier G.P."/>
        </authorList>
    </citation>
    <scope>NUCLEOTIDE SEQUENCE [LARGE SCALE GENOMIC DNA]</scope>
    <source>
        <strain evidence="1 2">ULC18</strain>
    </source>
</reference>
<keyword evidence="2" id="KW-1185">Reference proteome</keyword>
<name>A0A2T1E3B2_9CYAN</name>
<evidence type="ECO:0000313" key="2">
    <source>
        <dbReference type="Proteomes" id="UP000239576"/>
    </source>
</evidence>
<protein>
    <submittedName>
        <fullName evidence="1">Uncharacterized protein</fullName>
    </submittedName>
</protein>
<organism evidence="1 2">
    <name type="scientific">Stenomitos frigidus ULC18</name>
    <dbReference type="NCBI Taxonomy" id="2107698"/>
    <lineage>
        <taxon>Bacteria</taxon>
        <taxon>Bacillati</taxon>
        <taxon>Cyanobacteriota</taxon>
        <taxon>Cyanophyceae</taxon>
        <taxon>Leptolyngbyales</taxon>
        <taxon>Leptolyngbyaceae</taxon>
        <taxon>Stenomitos</taxon>
    </lineage>
</organism>
<accession>A0A2T1E3B2</accession>
<comment type="caution">
    <text evidence="1">The sequence shown here is derived from an EMBL/GenBank/DDBJ whole genome shotgun (WGS) entry which is preliminary data.</text>
</comment>